<dbReference type="PANTHER" id="PTHR33569:SF1">
    <property type="entry name" value="UREASE"/>
    <property type="match status" value="1"/>
</dbReference>
<name>D6A5K6_STRV1</name>
<dbReference type="PANTHER" id="PTHR33569">
    <property type="entry name" value="UREASE"/>
    <property type="match status" value="1"/>
</dbReference>
<feature type="compositionally biased region" description="Basic residues" evidence="3">
    <location>
        <begin position="1"/>
        <end position="11"/>
    </location>
</feature>
<dbReference type="SUPFAM" id="SSF51278">
    <property type="entry name" value="Urease, beta-subunit"/>
    <property type="match status" value="1"/>
</dbReference>
<dbReference type="Proteomes" id="UP000003824">
    <property type="component" value="Unassembled WGS sequence"/>
</dbReference>
<proteinExistence type="predicted"/>
<evidence type="ECO:0000256" key="2">
    <source>
        <dbReference type="ARBA" id="ARBA00047778"/>
    </source>
</evidence>
<dbReference type="Gene3D" id="2.10.150.10">
    <property type="entry name" value="Urease, beta subunit"/>
    <property type="match status" value="1"/>
</dbReference>
<dbReference type="InterPro" id="IPR050069">
    <property type="entry name" value="Urease_subunit"/>
</dbReference>
<dbReference type="GO" id="GO:0009039">
    <property type="term" value="F:urease activity"/>
    <property type="evidence" value="ECO:0007669"/>
    <property type="project" value="UniProtKB-EC"/>
</dbReference>
<dbReference type="GO" id="GO:0043419">
    <property type="term" value="P:urea catabolic process"/>
    <property type="evidence" value="ECO:0007669"/>
    <property type="project" value="InterPro"/>
</dbReference>
<organism evidence="4 5">
    <name type="scientific">Streptomyces viridosporus (strain ATCC 14672 / DSM 40746 / JCM 4963 / KCTC 9882 / NRRL B-12104 / FH 1290)</name>
    <name type="common">Streptomyces ghanaensis</name>
    <dbReference type="NCBI Taxonomy" id="566461"/>
    <lineage>
        <taxon>Bacteria</taxon>
        <taxon>Bacillati</taxon>
        <taxon>Actinomycetota</taxon>
        <taxon>Actinomycetes</taxon>
        <taxon>Kitasatosporales</taxon>
        <taxon>Streptomycetaceae</taxon>
        <taxon>Streptomyces</taxon>
    </lineage>
</organism>
<dbReference type="NCBIfam" id="TIGR00192">
    <property type="entry name" value="urease_beta"/>
    <property type="match status" value="1"/>
</dbReference>
<dbReference type="CDD" id="cd00407">
    <property type="entry name" value="Urease_beta"/>
    <property type="match status" value="1"/>
</dbReference>
<evidence type="ECO:0000256" key="1">
    <source>
        <dbReference type="ARBA" id="ARBA00022801"/>
    </source>
</evidence>
<gene>
    <name evidence="4" type="ORF">SSFG_06954</name>
</gene>
<dbReference type="InterPro" id="IPR036461">
    <property type="entry name" value="Urease_betasu_sf"/>
</dbReference>
<evidence type="ECO:0000313" key="5">
    <source>
        <dbReference type="Proteomes" id="UP000003824"/>
    </source>
</evidence>
<keyword evidence="1" id="KW-0378">Hydrolase</keyword>
<evidence type="ECO:0000256" key="3">
    <source>
        <dbReference type="SAM" id="MobiDB-lite"/>
    </source>
</evidence>
<dbReference type="eggNOG" id="COG0832">
    <property type="taxonomic scope" value="Bacteria"/>
</dbReference>
<sequence length="173" mass="18131">RGDGRRRRHARPGAGRGDLPGRHEADRGAEADPVSERQQRPGSGRELVPGSGKGDSTGLVQPGAESGVEPGDPGQIIYGDGPVTINAGRPVVTLSVVNTADRPVSVGSHYHFAEANPALRFDRDRAWGHRLNILAGGMRRFEPGATVEVELIPLGGRRIVRGLRGACGGALDG</sequence>
<dbReference type="EMBL" id="DS999641">
    <property type="protein sequence ID" value="EFE71718.2"/>
    <property type="molecule type" value="Genomic_DNA"/>
</dbReference>
<feature type="region of interest" description="Disordered" evidence="3">
    <location>
        <begin position="1"/>
        <end position="73"/>
    </location>
</feature>
<reference evidence="5" key="1">
    <citation type="submission" date="2008-12" db="EMBL/GenBank/DDBJ databases">
        <title>Annotation of Streptomyces ghanaensis ATCC 14672.</title>
        <authorList>
            <consortium name="The Broad Institute Genome Sequencing Platform"/>
            <consortium name="Broad Institute Microbial Sequencing Center"/>
            <person name="Fischbach M."/>
            <person name="Ward D."/>
            <person name="Young S."/>
            <person name="Kodira C.D."/>
            <person name="Zeng Q."/>
            <person name="Koehrsen M."/>
            <person name="Godfrey P."/>
            <person name="Alvarado L."/>
            <person name="Berlin A.M."/>
            <person name="Borenstein D."/>
            <person name="Chen Z."/>
            <person name="Engels R."/>
            <person name="Freedman E."/>
            <person name="Gellesch M."/>
            <person name="Goldberg J."/>
            <person name="Griggs A."/>
            <person name="Gujja S."/>
            <person name="Heiman D.I."/>
            <person name="Hepburn T.A."/>
            <person name="Howarth C."/>
            <person name="Jen D."/>
            <person name="Larson L."/>
            <person name="Lewis B."/>
            <person name="Mehta T."/>
            <person name="Park D."/>
            <person name="Pearson M."/>
            <person name="Roberts A."/>
            <person name="Saif S."/>
            <person name="Shea T.D."/>
            <person name="Shenoy N."/>
            <person name="Sisk P."/>
            <person name="Stolte C."/>
            <person name="Sykes S.N."/>
            <person name="Walk T."/>
            <person name="White J."/>
            <person name="Yandava C."/>
            <person name="Straight P."/>
            <person name="Clardy J."/>
            <person name="Hung D."/>
            <person name="Kolter R."/>
            <person name="Mekalanos J."/>
            <person name="Walker S."/>
            <person name="Walsh C.T."/>
            <person name="Wieland B.L.C."/>
            <person name="Ilzarbe M."/>
            <person name="Galagan J."/>
            <person name="Nusbaum C."/>
            <person name="Birren B."/>
        </authorList>
    </citation>
    <scope>NUCLEOTIDE SEQUENCE [LARGE SCALE GENOMIC DNA]</scope>
    <source>
        <strain evidence="5">ATCC 14672 / DSM 40746 / JCM 4963 / KCTC 9882 / NRRL B-12104 / FH 1290</strain>
    </source>
</reference>
<feature type="compositionally biased region" description="Basic and acidic residues" evidence="3">
    <location>
        <begin position="19"/>
        <end position="39"/>
    </location>
</feature>
<dbReference type="AlphaFoldDB" id="D6A5K6"/>
<dbReference type="Pfam" id="PF00699">
    <property type="entry name" value="Urease_beta"/>
    <property type="match status" value="1"/>
</dbReference>
<comment type="catalytic activity">
    <reaction evidence="2">
        <text>urea + 2 H2O + H(+) = hydrogencarbonate + 2 NH4(+)</text>
        <dbReference type="Rhea" id="RHEA:20557"/>
        <dbReference type="ChEBI" id="CHEBI:15377"/>
        <dbReference type="ChEBI" id="CHEBI:15378"/>
        <dbReference type="ChEBI" id="CHEBI:16199"/>
        <dbReference type="ChEBI" id="CHEBI:17544"/>
        <dbReference type="ChEBI" id="CHEBI:28938"/>
        <dbReference type="EC" id="3.5.1.5"/>
    </reaction>
</comment>
<evidence type="ECO:0000313" key="4">
    <source>
        <dbReference type="EMBL" id="EFE71718.2"/>
    </source>
</evidence>
<feature type="non-terminal residue" evidence="4">
    <location>
        <position position="1"/>
    </location>
</feature>
<protein>
    <submittedName>
        <fullName evidence="4">Urease subunit gamma/beta</fullName>
    </submittedName>
</protein>
<dbReference type="NCBIfam" id="NF009682">
    <property type="entry name" value="PRK13203.1"/>
    <property type="match status" value="1"/>
</dbReference>
<dbReference type="GO" id="GO:0035550">
    <property type="term" value="C:urease complex"/>
    <property type="evidence" value="ECO:0007669"/>
    <property type="project" value="InterPro"/>
</dbReference>
<accession>D6A5K6</accession>
<dbReference type="InterPro" id="IPR002019">
    <property type="entry name" value="Urease_beta-like"/>
</dbReference>